<proteinExistence type="predicted"/>
<evidence type="ECO:0000313" key="3">
    <source>
        <dbReference type="EMBL" id="KUP93117.1"/>
    </source>
</evidence>
<dbReference type="Gene3D" id="3.30.1540.10">
    <property type="entry name" value="formyl-coa transferase, domain 3"/>
    <property type="match status" value="1"/>
</dbReference>
<name>A0A132BZ53_9RHOB</name>
<keyword evidence="4" id="KW-1185">Reference proteome</keyword>
<gene>
    <name evidence="3" type="primary">frc_3</name>
    <name evidence="3" type="ORF">TRIHO_20230</name>
</gene>
<dbReference type="Pfam" id="PF02515">
    <property type="entry name" value="CoA_transf_3"/>
    <property type="match status" value="1"/>
</dbReference>
<evidence type="ECO:0000256" key="2">
    <source>
        <dbReference type="SAM" id="MobiDB-lite"/>
    </source>
</evidence>
<sequence>MSDSSSAPLSGKLVIALEQAVAAPFCSSRLADAGARVIKVERKGVGDFARAYDTAANGEGAYFTWLNRGKESVALDIKAAEDRDILLKMLENADVFIQNLLPGALAKLGLDSASLRERFPRLVTCDITGYGEDGPMRNAKAYDLLVQCESGLASVTGTPDGPGRVGVSVCDIATGMTAHAGICEALIGRERTGKGSGVSVAMFDVMADWMSVPLLYHDYLGKPTPRVGLNHTVICPYGAYECKDGQLVVITVQHSGEWQRFCEHILGDATLAADPRFHDNTARIDNKPALEALIKTVFASHDRVEMLKRLDAAGIAFAAVNDVASLSDHPQLDRSVISTPSGEINVPAPPIRRSAGETTLGPCPAFDADGKAIRAEFDPRHRTGYTHK</sequence>
<dbReference type="GO" id="GO:0033608">
    <property type="term" value="F:formyl-CoA transferase activity"/>
    <property type="evidence" value="ECO:0007669"/>
    <property type="project" value="UniProtKB-EC"/>
</dbReference>
<dbReference type="InterPro" id="IPR023606">
    <property type="entry name" value="CoA-Trfase_III_dom_1_sf"/>
</dbReference>
<evidence type="ECO:0000256" key="1">
    <source>
        <dbReference type="ARBA" id="ARBA00022679"/>
    </source>
</evidence>
<dbReference type="AlphaFoldDB" id="A0A132BZ53"/>
<protein>
    <submittedName>
        <fullName evidence="3">Formyl-coenzyme A transferase</fullName>
        <ecNumber evidence="3">2.8.3.16</ecNumber>
    </submittedName>
</protein>
<feature type="region of interest" description="Disordered" evidence="2">
    <location>
        <begin position="335"/>
        <end position="357"/>
    </location>
</feature>
<comment type="caution">
    <text evidence="3">The sequence shown here is derived from an EMBL/GenBank/DDBJ whole genome shotgun (WGS) entry which is preliminary data.</text>
</comment>
<dbReference type="OrthoDB" id="7208981at2"/>
<dbReference type="Proteomes" id="UP000068382">
    <property type="component" value="Unassembled WGS sequence"/>
</dbReference>
<dbReference type="PANTHER" id="PTHR48207">
    <property type="entry name" value="SUCCINATE--HYDROXYMETHYLGLUTARATE COA-TRANSFERASE"/>
    <property type="match status" value="1"/>
</dbReference>
<organism evidence="3 4">
    <name type="scientific">Tritonibacter horizontis</name>
    <dbReference type="NCBI Taxonomy" id="1768241"/>
    <lineage>
        <taxon>Bacteria</taxon>
        <taxon>Pseudomonadati</taxon>
        <taxon>Pseudomonadota</taxon>
        <taxon>Alphaproteobacteria</taxon>
        <taxon>Rhodobacterales</taxon>
        <taxon>Paracoccaceae</taxon>
        <taxon>Tritonibacter</taxon>
    </lineage>
</organism>
<dbReference type="InterPro" id="IPR003673">
    <property type="entry name" value="CoA-Trfase_fam_III"/>
</dbReference>
<dbReference type="InterPro" id="IPR050483">
    <property type="entry name" value="CoA-transferase_III_domain"/>
</dbReference>
<accession>A0A132BZ53</accession>
<dbReference type="SUPFAM" id="SSF89796">
    <property type="entry name" value="CoA-transferase family III (CaiB/BaiF)"/>
    <property type="match status" value="1"/>
</dbReference>
<dbReference type="PANTHER" id="PTHR48207:SF3">
    <property type="entry name" value="SUCCINATE--HYDROXYMETHYLGLUTARATE COA-TRANSFERASE"/>
    <property type="match status" value="1"/>
</dbReference>
<dbReference type="Gene3D" id="3.40.50.10540">
    <property type="entry name" value="Crotonobetainyl-coa:carnitine coa-transferase, domain 1"/>
    <property type="match status" value="1"/>
</dbReference>
<dbReference type="PATRIC" id="fig|1768241.3.peg.2126"/>
<dbReference type="RefSeq" id="WP_068242732.1">
    <property type="nucleotide sequence ID" value="NZ_LPUY01000060.1"/>
</dbReference>
<dbReference type="EC" id="2.8.3.16" evidence="3"/>
<reference evidence="3 4" key="1">
    <citation type="submission" date="2015-12" db="EMBL/GenBank/DDBJ databases">
        <title>Genome sequence of the marine Rhodobacteraceae strain O3.65, Candidatus Tritonibacter horizontis.</title>
        <authorList>
            <person name="Poehlein A."/>
            <person name="Giebel H.A."/>
            <person name="Voget S."/>
            <person name="Brinkhoff T."/>
        </authorList>
    </citation>
    <scope>NUCLEOTIDE SEQUENCE [LARGE SCALE GENOMIC DNA]</scope>
    <source>
        <strain evidence="3 4">O3.65</strain>
    </source>
</reference>
<dbReference type="EMBL" id="LPUY01000060">
    <property type="protein sequence ID" value="KUP93117.1"/>
    <property type="molecule type" value="Genomic_DNA"/>
</dbReference>
<dbReference type="InterPro" id="IPR044855">
    <property type="entry name" value="CoA-Trfase_III_dom3_sf"/>
</dbReference>
<evidence type="ECO:0000313" key="4">
    <source>
        <dbReference type="Proteomes" id="UP000068382"/>
    </source>
</evidence>
<keyword evidence="1 3" id="KW-0808">Transferase</keyword>